<gene>
    <name evidence="1" type="ORF">SSCH_1450010</name>
</gene>
<accession>A0A0B7MC13</accession>
<name>A0A0B7MC13_9FIRM</name>
<sequence length="53" mass="6544">MIEQERRIDKMRKEFINNVSHELKPDCFDSGVCRRFEIKQSMRMRKTRIIIVM</sequence>
<protein>
    <submittedName>
        <fullName evidence="1">Uncharacterized protein</fullName>
    </submittedName>
</protein>
<dbReference type="EMBL" id="CDRZ01000052">
    <property type="protein sequence ID" value="CEO88084.1"/>
    <property type="molecule type" value="Genomic_DNA"/>
</dbReference>
<dbReference type="Proteomes" id="UP000046155">
    <property type="component" value="Unassembled WGS sequence"/>
</dbReference>
<keyword evidence="2" id="KW-1185">Reference proteome</keyword>
<evidence type="ECO:0000313" key="1">
    <source>
        <dbReference type="EMBL" id="CEO88084.1"/>
    </source>
</evidence>
<organism evidence="1 2">
    <name type="scientific">Syntrophaceticus schinkii</name>
    <dbReference type="NCBI Taxonomy" id="499207"/>
    <lineage>
        <taxon>Bacteria</taxon>
        <taxon>Bacillati</taxon>
        <taxon>Bacillota</taxon>
        <taxon>Clostridia</taxon>
        <taxon>Thermoanaerobacterales</taxon>
        <taxon>Thermoanaerobacterales Family III. Incertae Sedis</taxon>
        <taxon>Syntrophaceticus</taxon>
    </lineage>
</organism>
<dbReference type="AlphaFoldDB" id="A0A0B7MC13"/>
<reference evidence="2" key="1">
    <citation type="submission" date="2015-01" db="EMBL/GenBank/DDBJ databases">
        <authorList>
            <person name="Manzoor Shahid"/>
            <person name="Zubair Saima"/>
        </authorList>
    </citation>
    <scope>NUCLEOTIDE SEQUENCE [LARGE SCALE GENOMIC DNA]</scope>
    <source>
        <strain evidence="2">Sp3</strain>
    </source>
</reference>
<dbReference type="RefSeq" id="WP_198142143.1">
    <property type="nucleotide sequence ID" value="NZ_CDRZ01000052.1"/>
</dbReference>
<evidence type="ECO:0000313" key="2">
    <source>
        <dbReference type="Proteomes" id="UP000046155"/>
    </source>
</evidence>
<proteinExistence type="predicted"/>